<evidence type="ECO:0000313" key="3">
    <source>
        <dbReference type="Proteomes" id="UP000794436"/>
    </source>
</evidence>
<evidence type="ECO:0000313" key="2">
    <source>
        <dbReference type="EMBL" id="TMW55198.1"/>
    </source>
</evidence>
<dbReference type="EMBL" id="SPLM01000148">
    <property type="protein sequence ID" value="TMW55198.1"/>
    <property type="molecule type" value="Genomic_DNA"/>
</dbReference>
<comment type="caution">
    <text evidence="2">The sequence shown here is derived from an EMBL/GenBank/DDBJ whole genome shotgun (WGS) entry which is preliminary data.</text>
</comment>
<evidence type="ECO:0000256" key="1">
    <source>
        <dbReference type="SAM" id="MobiDB-lite"/>
    </source>
</evidence>
<sequence>MSVSPALAARPQGVLHADGVYEWLVRRRREELPVERVLSAIRTAAGSVPLGGTVSSAVRTSSAAALFPVASAALTTTTSDADLFYELLLTCCALPASHSPSQQRDTLRAFLDDTVRLTVPASSDDVKAWWTALAQARDAYFHARRAFFVVRIELLRIAAFQTAATVADPAGRHPQAALVHQVVSRLVQDGLQDALVDELLGRQHVQVPNFYAHLRIDVPHTQQFLRMAQQQWEAQLLDEEMLLRELLLLVLYFTNGRLALSQVKHVTEHILQWPRLVLPDVISQHSLSLPAGNRKLRRIAALGTMLAVRVIHHISQSRLESELTDISNWMRQFLLTETWREQAAETETDVEIPLSEGGCIYLAWATLLAKIFRRQEVGSGDLERDLQAVLAASERVHGFQELSEVLRCLVFDEESDNRFPFLLGSTSVRDEAKWCLPRHNGVPETFIGPVQPPSTDVSLSGYDRHRKDVFQMIGAIFVDDAVASLGYADNLREKAQLNAMVKLVLPVLGNSTVVDHVLLHERPVLPSAEFGSALVEIVRASRDLSPDNVLPLARVFAAFCSSETTQYGAAPSARGPVHLALREFAKQHQTTFTEGNGLGAWRQLPPDEYLEYLSQDEVVCKISFTYEGDRVSVPVGTRGFLDAEDPSYVQWRLAPQVQFRSAWDSIFSALETMAEQMQHQPLFTIQTEEIEVLTAFFEWVVQVSKVDSVSSSLMMEIFEEWGQARLRQWWREMELPGGDDIPALLCRAKISLTELHAASNEDLVAWGISDRYIRKQIMGRIAAPSASATVAANQRRAKRKDALERDGLVHMMRMLLGFLDGFLHAMPHSSDDDAEMLEWTSKQIHLITSILVLFQSLASVDLAVDVLVQELSGTSEECINLLLKSTRKLFEYHESDAGDYPGTFATLSTLMSVTRWLLSKEAVFVAHIAEGSIGALSRDEFVLAERHWLVGTVEFVLEIISTHDTWRFTDVSDKWVLINRCFRVLTTLITPNFHDQKHNSMLQEFQTALRSTLISDLPLTMKILRSCCRVLRKEGFKGAGESALGMLLSEVASTASPLDRSSNGANTNEEPRGLFPLAFEEEVFGASELISRESLVVTSLRLMVSLFADSSLAASTSANSALLLQTIDGDGITNGHDLNLVLLCAGYLAYPVSKNGDIATWSLKILQHAALAFQIDPQVVDGVQNRSLVALFPEKSDLVSFRDALLSLLRSYESAKTGSANEASAHKELLTFLTLCLECQPGLFAFILLEARDEASGTTSSNDSTKQLVSLIERFLSASEELLEHNADLLCSVLLFLREVWRGSVKDRRRLHLQIAQALRYSTTFWQKLTRALRVRMPLRLDDDDDATDMETDDAFAAPTVAPSNGRSGVYGYLARGLILEILSFEWHSKCSRSDEEHPLVNLLDSFRAEGLYAHWLRTFSRLDFSASRFAQLGGSVEGFFTPLPAAVVQATEAPSVVAYHEQTVDQVRRLEWQLAPLLTTKANRFVLNRAHWGFVQTSFVAAQLYSFARWKVFMELYSLQGGSASDGQETSVTSAAPGTRAKRKESMIASPPRMSTRYAPTSPLHSAASTSNFSGDRTSYGLIQVLSDVILAQRDQQQREGDGGLDYFALSHLKHLVEVLVSMLHHQLCVVLRKTRDPKLSQIQQREQAAAATTRLTLTKSLELLGLMELTSRQVLESIDKMQAVEVDSKMSLFKKTVPRSSLWQRLVPSFEVELNSMALQLRTTIQTAALLLSRHISTQYHIQQRSLPLEFAHQAAILQVKFVEHAIESIKLCHRSALQSESLGAATVSKTESLFQVSWCLLQELLDDFSAVAMNTKDKLQTDPIVALRPLIVLLQNEQNGVRALLEIVRDCFRRPSCASESQKQALTVLEGLTAIVWNQRNAELCRQVMLLSSNVQTKSVLRFIAVELIPVLQSLMDGEESVEGVARGYRSAHGSDNESGMERSTAHRAWCGVVRIAAGIIKHLPARASSNDVWEFLASTETLLASALKSTPRLTRALVEEQHSVLQLLNSISAVPERRKQWREMFPKQHVVLMEQSRLMLRRGCVLLGNSSFTAARKREQQLQLLSQKKQRRLSVTAWPLSTSPRASHTYAHQTLLHENLMAVEAKERRHLMTYYSDMEIELIDVVSQASSLLLHWTTGIASRAATVSVGGSRFIDNEQLIPLLAFVSPADSITMSCEPSLGQLCVAMEFFVDQLKREASSEENESAKTKTAANVRARAVGALHSCGLLFLKNLLIHVDQSEDLGADDMGEFQTFFETLNDQLGSVSRNGTNPDVAFFQQIQEVVQRAKSIGGSN</sequence>
<dbReference type="Proteomes" id="UP000794436">
    <property type="component" value="Unassembled WGS sequence"/>
</dbReference>
<dbReference type="InterPro" id="IPR044840">
    <property type="entry name" value="Nup188"/>
</dbReference>
<keyword evidence="3" id="KW-1185">Reference proteome</keyword>
<feature type="region of interest" description="Disordered" evidence="1">
    <location>
        <begin position="1523"/>
        <end position="1572"/>
    </location>
</feature>
<protein>
    <submittedName>
        <fullName evidence="2">Uncharacterized protein</fullName>
    </submittedName>
</protein>
<reference evidence="2" key="1">
    <citation type="submission" date="2019-03" db="EMBL/GenBank/DDBJ databases">
        <title>Long read genome sequence of the mycoparasitic Pythium oligandrum ATCC 38472 isolated from sugarbeet rhizosphere.</title>
        <authorList>
            <person name="Gaulin E."/>
        </authorList>
    </citation>
    <scope>NUCLEOTIDE SEQUENCE</scope>
    <source>
        <strain evidence="2">ATCC 38472_TT</strain>
    </source>
</reference>
<dbReference type="GO" id="GO:0006405">
    <property type="term" value="P:RNA export from nucleus"/>
    <property type="evidence" value="ECO:0007669"/>
    <property type="project" value="TreeGrafter"/>
</dbReference>
<dbReference type="OrthoDB" id="102511at2759"/>
<dbReference type="GO" id="GO:0006606">
    <property type="term" value="P:protein import into nucleus"/>
    <property type="evidence" value="ECO:0007669"/>
    <property type="project" value="TreeGrafter"/>
</dbReference>
<accession>A0A8K1FDT6</accession>
<dbReference type="PANTHER" id="PTHR31431:SF1">
    <property type="entry name" value="NUCLEOPORIN NUP188"/>
    <property type="match status" value="1"/>
</dbReference>
<proteinExistence type="predicted"/>
<gene>
    <name evidence="2" type="ORF">Poli38472_013089</name>
</gene>
<name>A0A8K1FDT6_PYTOL</name>
<organism evidence="2 3">
    <name type="scientific">Pythium oligandrum</name>
    <name type="common">Mycoparasitic fungus</name>
    <dbReference type="NCBI Taxonomy" id="41045"/>
    <lineage>
        <taxon>Eukaryota</taxon>
        <taxon>Sar</taxon>
        <taxon>Stramenopiles</taxon>
        <taxon>Oomycota</taxon>
        <taxon>Peronosporomycetes</taxon>
        <taxon>Pythiales</taxon>
        <taxon>Pythiaceae</taxon>
        <taxon>Pythium</taxon>
    </lineage>
</organism>
<dbReference type="PANTHER" id="PTHR31431">
    <property type="entry name" value="NUCLEOPORIN NUP188 HOMOLOG"/>
    <property type="match status" value="1"/>
</dbReference>
<feature type="compositionally biased region" description="Polar residues" evidence="1">
    <location>
        <begin position="1523"/>
        <end position="1537"/>
    </location>
</feature>
<dbReference type="GO" id="GO:0044611">
    <property type="term" value="C:nuclear pore inner ring"/>
    <property type="evidence" value="ECO:0007669"/>
    <property type="project" value="TreeGrafter"/>
</dbReference>
<dbReference type="GO" id="GO:0017056">
    <property type="term" value="F:structural constituent of nuclear pore"/>
    <property type="evidence" value="ECO:0007669"/>
    <property type="project" value="InterPro"/>
</dbReference>